<keyword evidence="4" id="KW-0238">DNA-binding</keyword>
<evidence type="ECO:0000313" key="9">
    <source>
        <dbReference type="Proteomes" id="UP000229681"/>
    </source>
</evidence>
<dbReference type="InterPro" id="IPR036390">
    <property type="entry name" value="WH_DNA-bd_sf"/>
</dbReference>
<name>A0A2M8PFS7_9CHLR</name>
<keyword evidence="2 5" id="KW-0547">Nucleotide-binding</keyword>
<comment type="caution">
    <text evidence="8">The sequence shown here is derived from an EMBL/GenBank/DDBJ whole genome shotgun (WGS) entry which is preliminary data.</text>
</comment>
<evidence type="ECO:0000259" key="7">
    <source>
        <dbReference type="PROSITE" id="PS50901"/>
    </source>
</evidence>
<feature type="binding site" evidence="5">
    <location>
        <begin position="219"/>
        <end position="226"/>
    </location>
    <ligand>
        <name>ATP</name>
        <dbReference type="ChEBI" id="CHEBI:30616"/>
    </ligand>
</feature>
<dbReference type="Pfam" id="PF09397">
    <property type="entry name" value="FtsK_gamma"/>
    <property type="match status" value="1"/>
</dbReference>
<dbReference type="PROSITE" id="PS50901">
    <property type="entry name" value="FTSK"/>
    <property type="match status" value="1"/>
</dbReference>
<evidence type="ECO:0000256" key="1">
    <source>
        <dbReference type="ARBA" id="ARBA00006474"/>
    </source>
</evidence>
<dbReference type="Gene3D" id="1.10.10.10">
    <property type="entry name" value="Winged helix-like DNA-binding domain superfamily/Winged helix DNA-binding domain"/>
    <property type="match status" value="1"/>
</dbReference>
<dbReference type="Pfam" id="PF01580">
    <property type="entry name" value="FtsK_SpoIIIE"/>
    <property type="match status" value="1"/>
</dbReference>
<dbReference type="Proteomes" id="UP000229681">
    <property type="component" value="Unassembled WGS sequence"/>
</dbReference>
<dbReference type="SUPFAM" id="SSF46785">
    <property type="entry name" value="Winged helix' DNA-binding domain"/>
    <property type="match status" value="1"/>
</dbReference>
<evidence type="ECO:0000313" key="8">
    <source>
        <dbReference type="EMBL" id="PJF36399.1"/>
    </source>
</evidence>
<dbReference type="InterPro" id="IPR041027">
    <property type="entry name" value="FtsK_alpha"/>
</dbReference>
<protein>
    <recommendedName>
        <fullName evidence="7">FtsK domain-containing protein</fullName>
    </recommendedName>
</protein>
<dbReference type="GO" id="GO:0005524">
    <property type="term" value="F:ATP binding"/>
    <property type="evidence" value="ECO:0007669"/>
    <property type="project" value="UniProtKB-UniRule"/>
</dbReference>
<evidence type="ECO:0000256" key="4">
    <source>
        <dbReference type="ARBA" id="ARBA00023125"/>
    </source>
</evidence>
<dbReference type="CDD" id="cd01127">
    <property type="entry name" value="TrwB_TraG_TraD_VirD4"/>
    <property type="match status" value="1"/>
</dbReference>
<evidence type="ECO:0000256" key="6">
    <source>
        <dbReference type="SAM" id="MobiDB-lite"/>
    </source>
</evidence>
<keyword evidence="3 5" id="KW-0067">ATP-binding</keyword>
<dbReference type="EMBL" id="PGTM01000057">
    <property type="protein sequence ID" value="PJF36399.1"/>
    <property type="molecule type" value="Genomic_DNA"/>
</dbReference>
<accession>A0A2M8PFS7</accession>
<gene>
    <name evidence="8" type="ORF">CUN49_05685</name>
</gene>
<dbReference type="InterPro" id="IPR003593">
    <property type="entry name" value="AAA+_ATPase"/>
</dbReference>
<evidence type="ECO:0000256" key="5">
    <source>
        <dbReference type="PROSITE-ProRule" id="PRU00289"/>
    </source>
</evidence>
<dbReference type="InterPro" id="IPR027417">
    <property type="entry name" value="P-loop_NTPase"/>
</dbReference>
<dbReference type="PANTHER" id="PTHR22683:SF41">
    <property type="entry name" value="DNA TRANSLOCASE FTSK"/>
    <property type="match status" value="1"/>
</dbReference>
<proteinExistence type="inferred from homology"/>
<dbReference type="PANTHER" id="PTHR22683">
    <property type="entry name" value="SPORULATION PROTEIN RELATED"/>
    <property type="match status" value="1"/>
</dbReference>
<sequence length="548" mass="60780">SPIAPIKAPSTPLPSAPIAAPRPERQRRQFRVEAFQELRVSYPRPNLPPLTLLQDTDLEKPSEQEINTNARIIEETLLEFDIDVEVVDVRVGPTVTQYAVQPFREVTTESGEVVVQRVRVNKIMALERDLALALAAKRLRIQPYVPGHSYMGIEVPNRKPSLVALRPVMESEAFVKTFRQAEPDGSIREAPLTVPLGRDVAGESVVADLAQMPHLLIAGTTGSGKSVCITAMIVALIMNNLPDRLKLILLDPKIVELSRFNGLPHLLGPVETDVEQIVEVLRWATREMDRRYRLLEAEGARNIEAYNRNLGAQRAAEHLPYIVIIADEIGDLMLSRPEEVERTITRLAQMARAVGIHLVIATQRPSTEIITGLIKANFPARISFAVASNVDSRVILDHVGAETLLGRGDMLYLAPDAALPRRVQGCFVSDEEVEAVVAYWRQWAAERGQAAADSERRAPWDRGVSRREALGKRDPLLEEAIDLVVRRGEASTSILLRGLAIDYPRAARLMDLLGELGILGAPKDGGRAREVTIKPGSDPYKKLMQRLR</sequence>
<dbReference type="InterPro" id="IPR018541">
    <property type="entry name" value="Ftsk_gamma"/>
</dbReference>
<dbReference type="Gene3D" id="3.30.980.40">
    <property type="match status" value="1"/>
</dbReference>
<dbReference type="AlphaFoldDB" id="A0A2M8PFS7"/>
<reference evidence="8 9" key="1">
    <citation type="submission" date="2017-11" db="EMBL/GenBank/DDBJ databases">
        <title>Evolution of Phototrophy in the Chloroflexi Phylum Driven by Horizontal Gene Transfer.</title>
        <authorList>
            <person name="Ward L.M."/>
            <person name="Hemp J."/>
            <person name="Shih P.M."/>
            <person name="Mcglynn S.E."/>
            <person name="Fischer W."/>
        </authorList>
    </citation>
    <scope>NUCLEOTIDE SEQUENCE [LARGE SCALE GENOMIC DNA]</scope>
    <source>
        <strain evidence="8">JP3_13</strain>
    </source>
</reference>
<feature type="domain" description="FtsK" evidence="7">
    <location>
        <begin position="202"/>
        <end position="393"/>
    </location>
</feature>
<comment type="similarity">
    <text evidence="1">Belongs to the FtsK/SpoIIIE/SftA family.</text>
</comment>
<evidence type="ECO:0000256" key="2">
    <source>
        <dbReference type="ARBA" id="ARBA00022741"/>
    </source>
</evidence>
<dbReference type="Gene3D" id="3.40.50.300">
    <property type="entry name" value="P-loop containing nucleotide triphosphate hydrolases"/>
    <property type="match status" value="1"/>
</dbReference>
<feature type="non-terminal residue" evidence="8">
    <location>
        <position position="1"/>
    </location>
</feature>
<dbReference type="InterPro" id="IPR050206">
    <property type="entry name" value="FtsK/SpoIIIE/SftA"/>
</dbReference>
<dbReference type="SMART" id="SM00382">
    <property type="entry name" value="AAA"/>
    <property type="match status" value="1"/>
</dbReference>
<dbReference type="GO" id="GO:0003677">
    <property type="term" value="F:DNA binding"/>
    <property type="evidence" value="ECO:0007669"/>
    <property type="project" value="UniProtKB-KW"/>
</dbReference>
<dbReference type="SMART" id="SM00843">
    <property type="entry name" value="Ftsk_gamma"/>
    <property type="match status" value="1"/>
</dbReference>
<feature type="region of interest" description="Disordered" evidence="6">
    <location>
        <begin position="1"/>
        <end position="26"/>
    </location>
</feature>
<dbReference type="InterPro" id="IPR036388">
    <property type="entry name" value="WH-like_DNA-bd_sf"/>
</dbReference>
<dbReference type="Pfam" id="PF17854">
    <property type="entry name" value="FtsK_alpha"/>
    <property type="match status" value="1"/>
</dbReference>
<dbReference type="SUPFAM" id="SSF52540">
    <property type="entry name" value="P-loop containing nucleoside triphosphate hydrolases"/>
    <property type="match status" value="1"/>
</dbReference>
<evidence type="ECO:0000256" key="3">
    <source>
        <dbReference type="ARBA" id="ARBA00022840"/>
    </source>
</evidence>
<dbReference type="InterPro" id="IPR002543">
    <property type="entry name" value="FtsK_dom"/>
</dbReference>
<organism evidence="8 9">
    <name type="scientific">Candidatus Thermofonsia Clade 1 bacterium</name>
    <dbReference type="NCBI Taxonomy" id="2364210"/>
    <lineage>
        <taxon>Bacteria</taxon>
        <taxon>Bacillati</taxon>
        <taxon>Chloroflexota</taxon>
        <taxon>Candidatus Thermofontia</taxon>
        <taxon>Candidatus Thermofonsia Clade 1</taxon>
    </lineage>
</organism>